<dbReference type="Proteomes" id="UP000014500">
    <property type="component" value="Unassembled WGS sequence"/>
</dbReference>
<evidence type="ECO:0000313" key="2">
    <source>
        <dbReference type="Proteomes" id="UP000014500"/>
    </source>
</evidence>
<dbReference type="EMBL" id="JH431742">
    <property type="status" value="NOT_ANNOTATED_CDS"/>
    <property type="molecule type" value="Genomic_DNA"/>
</dbReference>
<evidence type="ECO:0000313" key="1">
    <source>
        <dbReference type="EnsemblMetazoa" id="SMAR013771-PA"/>
    </source>
</evidence>
<accession>T1JIU0</accession>
<proteinExistence type="predicted"/>
<keyword evidence="2" id="KW-1185">Reference proteome</keyword>
<reference evidence="1" key="2">
    <citation type="submission" date="2015-02" db="UniProtKB">
        <authorList>
            <consortium name="EnsemblMetazoa"/>
        </authorList>
    </citation>
    <scope>IDENTIFICATION</scope>
</reference>
<dbReference type="HOGENOM" id="CLU_2124162_0_0_1"/>
<organism evidence="1 2">
    <name type="scientific">Strigamia maritima</name>
    <name type="common">European centipede</name>
    <name type="synonym">Geophilus maritimus</name>
    <dbReference type="NCBI Taxonomy" id="126957"/>
    <lineage>
        <taxon>Eukaryota</taxon>
        <taxon>Metazoa</taxon>
        <taxon>Ecdysozoa</taxon>
        <taxon>Arthropoda</taxon>
        <taxon>Myriapoda</taxon>
        <taxon>Chilopoda</taxon>
        <taxon>Pleurostigmophora</taxon>
        <taxon>Geophilomorpha</taxon>
        <taxon>Linotaeniidae</taxon>
        <taxon>Strigamia</taxon>
    </lineage>
</organism>
<dbReference type="AlphaFoldDB" id="T1JIU0"/>
<name>T1JIU0_STRMM</name>
<dbReference type="EnsemblMetazoa" id="SMAR013771-RA">
    <property type="protein sequence ID" value="SMAR013771-PA"/>
    <property type="gene ID" value="SMAR013771"/>
</dbReference>
<sequence length="114" mass="13037">MRDCTPFVLHLLDPGVFSSNIFIHHIQFASYWGTKPFSNSEGKLRLHFYETNGALCQEHAALLKTTPSYAPNTESSPPKTTRYKYAYNCIVVVIIFSSELLRRNLVLLELIEKS</sequence>
<reference evidence="2" key="1">
    <citation type="submission" date="2011-05" db="EMBL/GenBank/DDBJ databases">
        <authorList>
            <person name="Richards S.R."/>
            <person name="Qu J."/>
            <person name="Jiang H."/>
            <person name="Jhangiani S.N."/>
            <person name="Agravi P."/>
            <person name="Goodspeed R."/>
            <person name="Gross S."/>
            <person name="Mandapat C."/>
            <person name="Jackson L."/>
            <person name="Mathew T."/>
            <person name="Pu L."/>
            <person name="Thornton R."/>
            <person name="Saada N."/>
            <person name="Wilczek-Boney K.B."/>
            <person name="Lee S."/>
            <person name="Kovar C."/>
            <person name="Wu Y."/>
            <person name="Scherer S.E."/>
            <person name="Worley K.C."/>
            <person name="Muzny D.M."/>
            <person name="Gibbs R."/>
        </authorList>
    </citation>
    <scope>NUCLEOTIDE SEQUENCE</scope>
    <source>
        <strain evidence="2">Brora</strain>
    </source>
</reference>
<protein>
    <submittedName>
        <fullName evidence="1">Uncharacterized protein</fullName>
    </submittedName>
</protein>